<evidence type="ECO:0000256" key="11">
    <source>
        <dbReference type="ARBA" id="ARBA00023303"/>
    </source>
</evidence>
<dbReference type="InterPro" id="IPR027359">
    <property type="entry name" value="Volt_channel_dom_sf"/>
</dbReference>
<evidence type="ECO:0000256" key="12">
    <source>
        <dbReference type="ARBA" id="ARBA00031989"/>
    </source>
</evidence>
<feature type="region of interest" description="Disordered" evidence="14">
    <location>
        <begin position="1"/>
        <end position="23"/>
    </location>
</feature>
<sequence>MESDNSNKSRHKSHNMINPNYASVRCTQPLPSVIQLRSRSKSSMGGITEDPCSSDSDHVPTSQPLLLTNLSYEVHTFNDNNNHEPSVTQPQPQNTMIPLQSNKPKSGQFPASNLGMFQYMKFERRDSDEDVVDQEDEPILNNREKLKHILHSKPIHIAIIVLVVLDSFLVIGELLIDLKIIIVPHGNPAPEILHGFSLSILSIFMVEIALKIIADPHHFIRHKVEVLDAVVVVISFGVDIALIFVGESEALAALGLLVILRLWRVFRIINGIIVTVKTKADERVHEIKQKNSKLEAKIEDLKEKLQEKDKEITSLHEIMKRNGIEVPPHVPPSTTNVQVHDYSASSV</sequence>
<evidence type="ECO:0000256" key="10">
    <source>
        <dbReference type="ARBA" id="ARBA00023136"/>
    </source>
</evidence>
<dbReference type="PANTHER" id="PTHR46480:SF1">
    <property type="entry name" value="VOLTAGE-GATED HYDROGEN CHANNEL 1"/>
    <property type="match status" value="1"/>
</dbReference>
<keyword evidence="11" id="KW-0407">Ion channel</keyword>
<dbReference type="HOGENOM" id="CLU_799143_0_0_1"/>
<evidence type="ECO:0000313" key="18">
    <source>
        <dbReference type="Proteomes" id="UP000007875"/>
    </source>
</evidence>
<reference evidence="18" key="1">
    <citation type="submission" date="2003-08" db="EMBL/GenBank/DDBJ databases">
        <authorList>
            <person name="Birren B."/>
            <person name="Nusbaum C."/>
            <person name="Abebe A."/>
            <person name="Abouelleil A."/>
            <person name="Adekoya E."/>
            <person name="Ait-zahra M."/>
            <person name="Allen N."/>
            <person name="Allen T."/>
            <person name="An P."/>
            <person name="Anderson M."/>
            <person name="Anderson S."/>
            <person name="Arachchi H."/>
            <person name="Armbruster J."/>
            <person name="Bachantsang P."/>
            <person name="Baldwin J."/>
            <person name="Barry A."/>
            <person name="Bayul T."/>
            <person name="Blitshsteyn B."/>
            <person name="Bloom T."/>
            <person name="Blye J."/>
            <person name="Boguslavskiy L."/>
            <person name="Borowsky M."/>
            <person name="Boukhgalter B."/>
            <person name="Brunache A."/>
            <person name="Butler J."/>
            <person name="Calixte N."/>
            <person name="Calvo S."/>
            <person name="Camarata J."/>
            <person name="Campo K."/>
            <person name="Chang J."/>
            <person name="Cheshatsang Y."/>
            <person name="Citroen M."/>
            <person name="Collymore A."/>
            <person name="Considine T."/>
            <person name="Cook A."/>
            <person name="Cooke P."/>
            <person name="Corum B."/>
            <person name="Cuomo C."/>
            <person name="David R."/>
            <person name="Dawoe T."/>
            <person name="Degray S."/>
            <person name="Dodge S."/>
            <person name="Dooley K."/>
            <person name="Dorje P."/>
            <person name="Dorjee K."/>
            <person name="Dorris L."/>
            <person name="Duffey N."/>
            <person name="Dupes A."/>
            <person name="Elkins T."/>
            <person name="Engels R."/>
            <person name="Erickson J."/>
            <person name="Farina A."/>
            <person name="Faro S."/>
            <person name="Ferreira P."/>
            <person name="Fischer H."/>
            <person name="Fitzgerald M."/>
            <person name="Foley K."/>
            <person name="Gage D."/>
            <person name="Galagan J."/>
            <person name="Gearin G."/>
            <person name="Gnerre S."/>
            <person name="Gnirke A."/>
            <person name="Goyette A."/>
            <person name="Graham J."/>
            <person name="Grandbois E."/>
            <person name="Gyaltsen K."/>
            <person name="Hafez N."/>
            <person name="Hagopian D."/>
            <person name="Hagos B."/>
            <person name="Hall J."/>
            <person name="Hatcher B."/>
            <person name="Heller A."/>
            <person name="Higgins H."/>
            <person name="Honan T."/>
            <person name="Horn A."/>
            <person name="Houde N."/>
            <person name="Hughes L."/>
            <person name="Hulme W."/>
            <person name="Husby E."/>
            <person name="Iliev I."/>
            <person name="Jaffe D."/>
            <person name="Jones C."/>
            <person name="Kamal M."/>
            <person name="Kamat A."/>
            <person name="Kamvysselis M."/>
            <person name="Karlsson E."/>
            <person name="Kells C."/>
            <person name="Kieu A."/>
            <person name="Kisner P."/>
            <person name="Kodira C."/>
            <person name="Kulbokas E."/>
            <person name="Labutti K."/>
            <person name="Lama D."/>
            <person name="Landers T."/>
            <person name="Leger J."/>
            <person name="Levine S."/>
            <person name="Lewis D."/>
            <person name="Lewis T."/>
            <person name="Lindblad-toh K."/>
            <person name="Liu X."/>
            <person name="Lokyitsang T."/>
            <person name="Lokyitsang Y."/>
            <person name="Lucien O."/>
            <person name="Lui A."/>
            <person name="Ma L.J."/>
            <person name="Mabbitt R."/>
            <person name="Macdonald J."/>
            <person name="Maclean C."/>
            <person name="Major J."/>
            <person name="Manning J."/>
            <person name="Marabella R."/>
            <person name="Maru K."/>
            <person name="Matthews C."/>
            <person name="Mauceli E."/>
            <person name="Mccarthy M."/>
            <person name="Mcdonough S."/>
            <person name="Mcghee T."/>
            <person name="Meldrim J."/>
            <person name="Meneus L."/>
            <person name="Mesirov J."/>
            <person name="Mihalev A."/>
            <person name="Mihova T."/>
            <person name="Mikkelsen T."/>
            <person name="Mlenga V."/>
            <person name="Moru K."/>
            <person name="Mozes J."/>
            <person name="Mulrain L."/>
            <person name="Munson G."/>
            <person name="Naylor J."/>
            <person name="Newes C."/>
            <person name="Nguyen C."/>
            <person name="Nguyen N."/>
            <person name="Nguyen T."/>
            <person name="Nicol R."/>
            <person name="Nielsen C."/>
            <person name="Nizzari M."/>
            <person name="Norbu C."/>
            <person name="Norbu N."/>
            <person name="O'donnell P."/>
            <person name="Okoawo O."/>
            <person name="O'leary S."/>
            <person name="Omotosho B."/>
            <person name="O'neill K."/>
            <person name="Osman S."/>
            <person name="Parker S."/>
            <person name="Perrin D."/>
            <person name="Phunkhang P."/>
            <person name="Piqani B."/>
            <person name="Purcell S."/>
            <person name="Rachupka T."/>
            <person name="Ramasamy U."/>
            <person name="Rameau R."/>
            <person name="Ray V."/>
            <person name="Raymond C."/>
            <person name="Retta R."/>
            <person name="Richardson S."/>
            <person name="Rise C."/>
            <person name="Rodriguez J."/>
            <person name="Rogers J."/>
            <person name="Rogov P."/>
            <person name="Rutman M."/>
            <person name="Schupbach R."/>
            <person name="Seaman C."/>
            <person name="Settipalli S."/>
            <person name="Sharpe T."/>
            <person name="Sheridan J."/>
            <person name="Sherpa N."/>
            <person name="Shi J."/>
            <person name="Smirnov S."/>
            <person name="Smith C."/>
            <person name="Sougnez C."/>
            <person name="Spencer B."/>
            <person name="Stalker J."/>
            <person name="Stange-thomann N."/>
            <person name="Stavropoulos S."/>
            <person name="Stetson K."/>
            <person name="Stone C."/>
            <person name="Stone S."/>
            <person name="Stubbs M."/>
            <person name="Talamas J."/>
            <person name="Tchuinga P."/>
            <person name="Tenzing P."/>
            <person name="Tesfaye S."/>
            <person name="Theodore J."/>
            <person name="Thoulutsang Y."/>
            <person name="Topham K."/>
            <person name="Towey S."/>
            <person name="Tsamla T."/>
            <person name="Tsomo N."/>
            <person name="Vallee D."/>
            <person name="Vassiliev H."/>
            <person name="Venkataraman V."/>
            <person name="Vinson J."/>
            <person name="Vo A."/>
            <person name="Wade C."/>
            <person name="Wang S."/>
            <person name="Wangchuk T."/>
            <person name="Wangdi T."/>
            <person name="Whittaker C."/>
            <person name="Wilkinson J."/>
            <person name="Wu Y."/>
            <person name="Wyman D."/>
            <person name="Yadav S."/>
            <person name="Yang S."/>
            <person name="Yang X."/>
            <person name="Yeager S."/>
            <person name="Yee E."/>
            <person name="Young G."/>
            <person name="Zainoun J."/>
            <person name="Zembeck L."/>
            <person name="Zimmer A."/>
            <person name="Zody M."/>
            <person name="Lander E."/>
        </authorList>
    </citation>
    <scope>NUCLEOTIDE SEQUENCE [LARGE SCALE GENOMIC DNA]</scope>
</reference>
<dbReference type="Gene3D" id="1.20.120.350">
    <property type="entry name" value="Voltage-gated potassium channels. Chain C"/>
    <property type="match status" value="1"/>
</dbReference>
<dbReference type="Proteomes" id="UP000007875">
    <property type="component" value="Unassembled WGS sequence"/>
</dbReference>
<dbReference type="PANTHER" id="PTHR46480">
    <property type="entry name" value="F20B24.22"/>
    <property type="match status" value="1"/>
</dbReference>
<keyword evidence="3" id="KW-0813">Transport</keyword>
<evidence type="ECO:0000259" key="16">
    <source>
        <dbReference type="Pfam" id="PF00520"/>
    </source>
</evidence>
<evidence type="ECO:0000256" key="4">
    <source>
        <dbReference type="ARBA" id="ARBA00022475"/>
    </source>
</evidence>
<keyword evidence="10 15" id="KW-0472">Membrane</keyword>
<dbReference type="InterPro" id="IPR005821">
    <property type="entry name" value="Ion_trans_dom"/>
</dbReference>
<dbReference type="STRING" id="51511.ENSCSAVP00000013390"/>
<reference evidence="17" key="2">
    <citation type="submission" date="2025-08" db="UniProtKB">
        <authorList>
            <consortium name="Ensembl"/>
        </authorList>
    </citation>
    <scope>IDENTIFICATION</scope>
</reference>
<dbReference type="GO" id="GO:0005886">
    <property type="term" value="C:plasma membrane"/>
    <property type="evidence" value="ECO:0007669"/>
    <property type="project" value="UniProtKB-SubCell"/>
</dbReference>
<evidence type="ECO:0000256" key="9">
    <source>
        <dbReference type="ARBA" id="ARBA00023065"/>
    </source>
</evidence>
<dbReference type="InterPro" id="IPR031846">
    <property type="entry name" value="Hvcn1"/>
</dbReference>
<dbReference type="eggNOG" id="ENOG502RX8B">
    <property type="taxonomic scope" value="Eukaryota"/>
</dbReference>
<dbReference type="Pfam" id="PF00520">
    <property type="entry name" value="Ion_trans"/>
    <property type="match status" value="1"/>
</dbReference>
<proteinExistence type="predicted"/>
<accession>H2Z728</accession>
<reference evidence="17" key="3">
    <citation type="submission" date="2025-09" db="UniProtKB">
        <authorList>
            <consortium name="Ensembl"/>
        </authorList>
    </citation>
    <scope>IDENTIFICATION</scope>
</reference>
<keyword evidence="7 15" id="KW-1133">Transmembrane helix</keyword>
<dbReference type="GO" id="GO:0030171">
    <property type="term" value="F:voltage-gated proton channel activity"/>
    <property type="evidence" value="ECO:0007669"/>
    <property type="project" value="InterPro"/>
</dbReference>
<feature type="region of interest" description="Disordered" evidence="14">
    <location>
        <begin position="328"/>
        <end position="347"/>
    </location>
</feature>
<keyword evidence="8 13" id="KW-0175">Coiled coil</keyword>
<evidence type="ECO:0000256" key="1">
    <source>
        <dbReference type="ARBA" id="ARBA00004651"/>
    </source>
</evidence>
<dbReference type="SUPFAM" id="SSF81324">
    <property type="entry name" value="Voltage-gated potassium channels"/>
    <property type="match status" value="1"/>
</dbReference>
<feature type="region of interest" description="Disordered" evidence="14">
    <location>
        <begin position="40"/>
        <end position="60"/>
    </location>
</feature>
<evidence type="ECO:0000256" key="15">
    <source>
        <dbReference type="SAM" id="Phobius"/>
    </source>
</evidence>
<dbReference type="Ensembl" id="ENSCSAVT00000013542.1">
    <property type="protein sequence ID" value="ENSCSAVP00000013390.1"/>
    <property type="gene ID" value="ENSCSAVG00000007851.1"/>
</dbReference>
<feature type="transmembrane region" description="Helical" evidence="15">
    <location>
        <begin position="155"/>
        <end position="176"/>
    </location>
</feature>
<dbReference type="GO" id="GO:0034702">
    <property type="term" value="C:monoatomic ion channel complex"/>
    <property type="evidence" value="ECO:0007669"/>
    <property type="project" value="UniProtKB-KW"/>
</dbReference>
<dbReference type="InParanoid" id="H2Z728"/>
<organism evidence="17 18">
    <name type="scientific">Ciona savignyi</name>
    <name type="common">Pacific transparent sea squirt</name>
    <dbReference type="NCBI Taxonomy" id="51511"/>
    <lineage>
        <taxon>Eukaryota</taxon>
        <taxon>Metazoa</taxon>
        <taxon>Chordata</taxon>
        <taxon>Tunicata</taxon>
        <taxon>Ascidiacea</taxon>
        <taxon>Phlebobranchia</taxon>
        <taxon>Cionidae</taxon>
        <taxon>Ciona</taxon>
    </lineage>
</organism>
<evidence type="ECO:0000256" key="13">
    <source>
        <dbReference type="SAM" id="Coils"/>
    </source>
</evidence>
<dbReference type="Gene3D" id="1.20.5.170">
    <property type="match status" value="1"/>
</dbReference>
<keyword evidence="9" id="KW-0406">Ion transport</keyword>
<dbReference type="FunCoup" id="H2Z728">
    <property type="interactions" value="2"/>
</dbReference>
<evidence type="ECO:0000256" key="8">
    <source>
        <dbReference type="ARBA" id="ARBA00023054"/>
    </source>
</evidence>
<evidence type="ECO:0000256" key="3">
    <source>
        <dbReference type="ARBA" id="ARBA00022448"/>
    </source>
</evidence>
<protein>
    <recommendedName>
        <fullName evidence="2">Voltage-gated hydrogen channel 1</fullName>
    </recommendedName>
    <alternativeName>
        <fullName evidence="12">Hydrogen voltage-gated channel 1</fullName>
    </alternativeName>
</protein>
<evidence type="ECO:0000256" key="6">
    <source>
        <dbReference type="ARBA" id="ARBA00022882"/>
    </source>
</evidence>
<feature type="domain" description="Ion transport" evidence="16">
    <location>
        <begin position="154"/>
        <end position="271"/>
    </location>
</feature>
<dbReference type="AlphaFoldDB" id="H2Z728"/>
<evidence type="ECO:0000256" key="7">
    <source>
        <dbReference type="ARBA" id="ARBA00022989"/>
    </source>
</evidence>
<evidence type="ECO:0000256" key="5">
    <source>
        <dbReference type="ARBA" id="ARBA00022692"/>
    </source>
</evidence>
<name>H2Z728_CIOSA</name>
<feature type="transmembrane region" description="Helical" evidence="15">
    <location>
        <begin position="196"/>
        <end position="214"/>
    </location>
</feature>
<evidence type="ECO:0000256" key="14">
    <source>
        <dbReference type="SAM" id="MobiDB-lite"/>
    </source>
</evidence>
<evidence type="ECO:0000256" key="2">
    <source>
        <dbReference type="ARBA" id="ARBA00015897"/>
    </source>
</evidence>
<keyword evidence="6" id="KW-0851">Voltage-gated channel</keyword>
<feature type="transmembrane region" description="Helical" evidence="15">
    <location>
        <begin position="251"/>
        <end position="269"/>
    </location>
</feature>
<feature type="transmembrane region" description="Helical" evidence="15">
    <location>
        <begin position="226"/>
        <end position="245"/>
    </location>
</feature>
<dbReference type="OMA" id="KSHNMIN"/>
<keyword evidence="5 15" id="KW-0812">Transmembrane</keyword>
<dbReference type="GeneTree" id="ENSGT00940000174276"/>
<comment type="subcellular location">
    <subcellularLocation>
        <location evidence="1">Cell membrane</location>
        <topology evidence="1">Multi-pass membrane protein</topology>
    </subcellularLocation>
</comment>
<keyword evidence="18" id="KW-1185">Reference proteome</keyword>
<feature type="compositionally biased region" description="Polar residues" evidence="14">
    <location>
        <begin position="332"/>
        <end position="347"/>
    </location>
</feature>
<evidence type="ECO:0000313" key="17">
    <source>
        <dbReference type="Ensembl" id="ENSCSAVP00000013390.1"/>
    </source>
</evidence>
<keyword evidence="4" id="KW-1003">Cell membrane</keyword>
<feature type="coiled-coil region" evidence="13">
    <location>
        <begin position="277"/>
        <end position="318"/>
    </location>
</feature>